<keyword evidence="8" id="KW-1185">Reference proteome</keyword>
<evidence type="ECO:0000256" key="3">
    <source>
        <dbReference type="ARBA" id="ARBA00022692"/>
    </source>
</evidence>
<evidence type="ECO:0000256" key="6">
    <source>
        <dbReference type="SAM" id="MobiDB-lite"/>
    </source>
</evidence>
<evidence type="ECO:0000313" key="7">
    <source>
        <dbReference type="EMBL" id="SCL27424.1"/>
    </source>
</evidence>
<reference evidence="8" key="1">
    <citation type="submission" date="2016-06" db="EMBL/GenBank/DDBJ databases">
        <authorList>
            <person name="Varghese N."/>
        </authorList>
    </citation>
    <scope>NUCLEOTIDE SEQUENCE [LARGE SCALE GENOMIC DNA]</scope>
    <source>
        <strain evidence="8">DSM 46123</strain>
    </source>
</reference>
<dbReference type="GO" id="GO:0005886">
    <property type="term" value="C:plasma membrane"/>
    <property type="evidence" value="ECO:0007669"/>
    <property type="project" value="UniProtKB-SubCell"/>
</dbReference>
<dbReference type="PANTHER" id="PTHR47089:SF1">
    <property type="entry name" value="GUANOSINE ABC TRANSPORTER PERMEASE PROTEIN NUPP"/>
    <property type="match status" value="1"/>
</dbReference>
<dbReference type="EMBL" id="FMHU01000002">
    <property type="protein sequence ID" value="SCL27424.1"/>
    <property type="molecule type" value="Genomic_DNA"/>
</dbReference>
<evidence type="ECO:0000256" key="1">
    <source>
        <dbReference type="ARBA" id="ARBA00004651"/>
    </source>
</evidence>
<accession>A0A1C6SD59</accession>
<dbReference type="CDD" id="cd06580">
    <property type="entry name" value="TM_PBP1_transp_TpRbsC_like"/>
    <property type="match status" value="1"/>
</dbReference>
<proteinExistence type="predicted"/>
<sequence length="372" mass="38290">MDLLRISPLRAVVAAALALVTSALAALTVGVSPWSTLATIVSGAVGTTYALGSTMNSVAVLTMLGLSFAFGLRGHVINIGMQGQFLLGTVGSFLVATSVSLPTALHLPACLLGGAVGGALWALIPALMKMQRGANELVTTLMMNFIGVALVAYLLRGPLKDANADLPESVVLPQSARLPIIMPGSRASAGIIVAVGCVLLIGFLLRYTTWGFKLSSVGKNPEAARYAGFNVRSVKLQAFLVSGALSGIAGAMVLQGEKYRLQEGLIDNWYIGIVVGLIGGGSALGCLVAGVGFGALQTGAFEAQLNLGVPAAIVDLMQGVVIVMFLLVARAPDIRALIKRHQRSRERPVGAAVSRGDADVGSTSTREGVRSS</sequence>
<keyword evidence="2" id="KW-1003">Cell membrane</keyword>
<comment type="subcellular location">
    <subcellularLocation>
        <location evidence="1">Cell membrane</location>
        <topology evidence="1">Multi-pass membrane protein</topology>
    </subcellularLocation>
</comment>
<protein>
    <submittedName>
        <fullName evidence="7">Nucleoside ABC transporter membrane protein</fullName>
    </submittedName>
</protein>
<keyword evidence="5" id="KW-0472">Membrane</keyword>
<evidence type="ECO:0000256" key="5">
    <source>
        <dbReference type="ARBA" id="ARBA00023136"/>
    </source>
</evidence>
<dbReference type="Proteomes" id="UP000198906">
    <property type="component" value="Unassembled WGS sequence"/>
</dbReference>
<dbReference type="GO" id="GO:0022857">
    <property type="term" value="F:transmembrane transporter activity"/>
    <property type="evidence" value="ECO:0007669"/>
    <property type="project" value="InterPro"/>
</dbReference>
<dbReference type="PANTHER" id="PTHR47089">
    <property type="entry name" value="ABC TRANSPORTER, PERMEASE PROTEIN"/>
    <property type="match status" value="1"/>
</dbReference>
<evidence type="ECO:0000313" key="8">
    <source>
        <dbReference type="Proteomes" id="UP000198906"/>
    </source>
</evidence>
<evidence type="ECO:0000256" key="4">
    <source>
        <dbReference type="ARBA" id="ARBA00022989"/>
    </source>
</evidence>
<dbReference type="RefSeq" id="WP_091461890.1">
    <property type="nucleotide sequence ID" value="NZ_FMHU01000002.1"/>
</dbReference>
<dbReference type="STRING" id="47866.GA0074694_4808"/>
<keyword evidence="3" id="KW-0812">Transmembrane</keyword>
<feature type="region of interest" description="Disordered" evidence="6">
    <location>
        <begin position="348"/>
        <end position="372"/>
    </location>
</feature>
<gene>
    <name evidence="7" type="ORF">GA0074694_4808</name>
</gene>
<dbReference type="AlphaFoldDB" id="A0A1C6SD59"/>
<keyword evidence="4" id="KW-1133">Transmembrane helix</keyword>
<name>A0A1C6SD59_9ACTN</name>
<dbReference type="Pfam" id="PF02653">
    <property type="entry name" value="BPD_transp_2"/>
    <property type="match status" value="1"/>
</dbReference>
<organism evidence="7 8">
    <name type="scientific">Micromonospora inyonensis</name>
    <dbReference type="NCBI Taxonomy" id="47866"/>
    <lineage>
        <taxon>Bacteria</taxon>
        <taxon>Bacillati</taxon>
        <taxon>Actinomycetota</taxon>
        <taxon>Actinomycetes</taxon>
        <taxon>Micromonosporales</taxon>
        <taxon>Micromonosporaceae</taxon>
        <taxon>Micromonospora</taxon>
    </lineage>
</organism>
<evidence type="ECO:0000256" key="2">
    <source>
        <dbReference type="ARBA" id="ARBA00022475"/>
    </source>
</evidence>
<dbReference type="InterPro" id="IPR001851">
    <property type="entry name" value="ABC_transp_permease"/>
</dbReference>